<organism evidence="1 2">
    <name type="scientific">Candidatus Nitronereus thalassa</name>
    <dbReference type="NCBI Taxonomy" id="3020898"/>
    <lineage>
        <taxon>Bacteria</taxon>
        <taxon>Pseudomonadati</taxon>
        <taxon>Nitrospirota</taxon>
        <taxon>Nitrospiria</taxon>
        <taxon>Nitrospirales</taxon>
        <taxon>Nitrospiraceae</taxon>
        <taxon>Candidatus Nitronereus</taxon>
    </lineage>
</organism>
<dbReference type="EMBL" id="JAQOUE010000001">
    <property type="protein sequence ID" value="MDT7043234.1"/>
    <property type="molecule type" value="Genomic_DNA"/>
</dbReference>
<protein>
    <submittedName>
        <fullName evidence="1">Uncharacterized protein</fullName>
    </submittedName>
</protein>
<dbReference type="RefSeq" id="WP_313833761.1">
    <property type="nucleotide sequence ID" value="NZ_JAQOUE010000001.1"/>
</dbReference>
<name>A0ABU3KA26_9BACT</name>
<gene>
    <name evidence="1" type="ORF">PPG34_12810</name>
</gene>
<reference evidence="1 2" key="1">
    <citation type="journal article" date="2023" name="ISME J.">
        <title>Cultivation and genomic characterization of novel and ubiquitous marine nitrite-oxidizing bacteria from the Nitrospirales.</title>
        <authorList>
            <person name="Mueller A.J."/>
            <person name="Daebeler A."/>
            <person name="Herbold C.W."/>
            <person name="Kirkegaard R.H."/>
            <person name="Daims H."/>
        </authorList>
    </citation>
    <scope>NUCLEOTIDE SEQUENCE [LARGE SCALE GENOMIC DNA]</scope>
    <source>
        <strain evidence="1 2">EB</strain>
    </source>
</reference>
<evidence type="ECO:0000313" key="1">
    <source>
        <dbReference type="EMBL" id="MDT7043234.1"/>
    </source>
</evidence>
<sequence length="73" mass="8323">MHLGKRTKIRVRTALSTYTGNLFIPSMRNRVSDLFNDEAVFFITLTDVTIDGKEQADFVALNKNMIESVTQLE</sequence>
<dbReference type="Pfam" id="PF20660">
    <property type="entry name" value="DUF6812"/>
    <property type="match status" value="1"/>
</dbReference>
<keyword evidence="2" id="KW-1185">Reference proteome</keyword>
<accession>A0ABU3KA26</accession>
<dbReference type="InterPro" id="IPR049210">
    <property type="entry name" value="DUF6812"/>
</dbReference>
<evidence type="ECO:0000313" key="2">
    <source>
        <dbReference type="Proteomes" id="UP001250932"/>
    </source>
</evidence>
<comment type="caution">
    <text evidence="1">The sequence shown here is derived from an EMBL/GenBank/DDBJ whole genome shotgun (WGS) entry which is preliminary data.</text>
</comment>
<dbReference type="Proteomes" id="UP001250932">
    <property type="component" value="Unassembled WGS sequence"/>
</dbReference>
<proteinExistence type="predicted"/>